<proteinExistence type="predicted"/>
<dbReference type="RefSeq" id="WP_283755019.1">
    <property type="nucleotide sequence ID" value="NZ_JAQOSP010000109.1"/>
</dbReference>
<gene>
    <name evidence="1" type="ORF">PMG71_17695</name>
</gene>
<organism evidence="1 2">
    <name type="scientific">Roseofilum acuticapitatum BLCC-M154</name>
    <dbReference type="NCBI Taxonomy" id="3022444"/>
    <lineage>
        <taxon>Bacteria</taxon>
        <taxon>Bacillati</taxon>
        <taxon>Cyanobacteriota</taxon>
        <taxon>Cyanophyceae</taxon>
        <taxon>Desertifilales</taxon>
        <taxon>Desertifilaceae</taxon>
        <taxon>Roseofilum</taxon>
        <taxon>Roseofilum acuticapitatum</taxon>
    </lineage>
</organism>
<protein>
    <submittedName>
        <fullName evidence="1">Uncharacterized protein</fullName>
    </submittedName>
</protein>
<comment type="caution">
    <text evidence="1">The sequence shown here is derived from an EMBL/GenBank/DDBJ whole genome shotgun (WGS) entry which is preliminary data.</text>
</comment>
<name>A0ABT7AWJ8_9CYAN</name>
<dbReference type="EMBL" id="JAQOSP010000109">
    <property type="protein sequence ID" value="MDJ1171265.1"/>
    <property type="molecule type" value="Genomic_DNA"/>
</dbReference>
<reference evidence="1 2" key="1">
    <citation type="submission" date="2023-01" db="EMBL/GenBank/DDBJ databases">
        <title>Novel diversity within Roseofilum (Cyanobacteria; Desertifilaceae) from marine benthic mats with descriptions of four novel species.</title>
        <authorList>
            <person name="Wang Y."/>
            <person name="Berthold D.E."/>
            <person name="Hu J."/>
            <person name="Lefler F.W."/>
            <person name="Laughinghouse H.D. IV."/>
        </authorList>
    </citation>
    <scope>NUCLEOTIDE SEQUENCE [LARGE SCALE GENOMIC DNA]</scope>
    <source>
        <strain evidence="1 2">BLCC-M154</strain>
    </source>
</reference>
<keyword evidence="2" id="KW-1185">Reference proteome</keyword>
<accession>A0ABT7AWJ8</accession>
<evidence type="ECO:0000313" key="2">
    <source>
        <dbReference type="Proteomes" id="UP001235303"/>
    </source>
</evidence>
<evidence type="ECO:0000313" key="1">
    <source>
        <dbReference type="EMBL" id="MDJ1171265.1"/>
    </source>
</evidence>
<sequence length="41" mass="4572">MAQTLSAQEITLGTLKQTLGLQVAKNSNFFTEWSEKLPSLF</sequence>
<dbReference type="Proteomes" id="UP001235303">
    <property type="component" value="Unassembled WGS sequence"/>
</dbReference>